<gene>
    <name evidence="2" type="ORF">C8J55DRAFT_590329</name>
</gene>
<reference evidence="2" key="2">
    <citation type="journal article" date="2023" name="Proc. Natl. Acad. Sci. U.S.A.">
        <title>A global phylogenomic analysis of the shiitake genus Lentinula.</title>
        <authorList>
            <person name="Sierra-Patev S."/>
            <person name="Min B."/>
            <person name="Naranjo-Ortiz M."/>
            <person name="Looney B."/>
            <person name="Konkel Z."/>
            <person name="Slot J.C."/>
            <person name="Sakamoto Y."/>
            <person name="Steenwyk J.L."/>
            <person name="Rokas A."/>
            <person name="Carro J."/>
            <person name="Camarero S."/>
            <person name="Ferreira P."/>
            <person name="Molpeceres G."/>
            <person name="Ruiz-Duenas F.J."/>
            <person name="Serrano A."/>
            <person name="Henrissat B."/>
            <person name="Drula E."/>
            <person name="Hughes K.W."/>
            <person name="Mata J.L."/>
            <person name="Ishikawa N.K."/>
            <person name="Vargas-Isla R."/>
            <person name="Ushijima S."/>
            <person name="Smith C.A."/>
            <person name="Donoghue J."/>
            <person name="Ahrendt S."/>
            <person name="Andreopoulos W."/>
            <person name="He G."/>
            <person name="LaButti K."/>
            <person name="Lipzen A."/>
            <person name="Ng V."/>
            <person name="Riley R."/>
            <person name="Sandor L."/>
            <person name="Barry K."/>
            <person name="Martinez A.T."/>
            <person name="Xiao Y."/>
            <person name="Gibbons J.G."/>
            <person name="Terashima K."/>
            <person name="Grigoriev I.V."/>
            <person name="Hibbett D."/>
        </authorList>
    </citation>
    <scope>NUCLEOTIDE SEQUENCE</scope>
    <source>
        <strain evidence="2">Sp2 HRB7682 ss15</strain>
    </source>
</reference>
<proteinExistence type="predicted"/>
<accession>A0A9W8ZRY2</accession>
<evidence type="ECO:0000256" key="1">
    <source>
        <dbReference type="SAM" id="MobiDB-lite"/>
    </source>
</evidence>
<feature type="compositionally biased region" description="Basic and acidic residues" evidence="1">
    <location>
        <begin position="129"/>
        <end position="141"/>
    </location>
</feature>
<dbReference type="EMBL" id="JANVFS010000058">
    <property type="protein sequence ID" value="KAJ4464534.1"/>
    <property type="molecule type" value="Genomic_DNA"/>
</dbReference>
<evidence type="ECO:0000313" key="3">
    <source>
        <dbReference type="Proteomes" id="UP001150238"/>
    </source>
</evidence>
<organism evidence="2 3">
    <name type="scientific">Lentinula lateritia</name>
    <dbReference type="NCBI Taxonomy" id="40482"/>
    <lineage>
        <taxon>Eukaryota</taxon>
        <taxon>Fungi</taxon>
        <taxon>Dikarya</taxon>
        <taxon>Basidiomycota</taxon>
        <taxon>Agaricomycotina</taxon>
        <taxon>Agaricomycetes</taxon>
        <taxon>Agaricomycetidae</taxon>
        <taxon>Agaricales</taxon>
        <taxon>Marasmiineae</taxon>
        <taxon>Omphalotaceae</taxon>
        <taxon>Lentinula</taxon>
    </lineage>
</organism>
<evidence type="ECO:0008006" key="4">
    <source>
        <dbReference type="Google" id="ProtNLM"/>
    </source>
</evidence>
<feature type="compositionally biased region" description="Basic and acidic residues" evidence="1">
    <location>
        <begin position="179"/>
        <end position="190"/>
    </location>
</feature>
<name>A0A9W8ZRY2_9AGAR</name>
<feature type="compositionally biased region" description="Acidic residues" evidence="1">
    <location>
        <begin position="102"/>
        <end position="112"/>
    </location>
</feature>
<feature type="region of interest" description="Disordered" evidence="1">
    <location>
        <begin position="179"/>
        <end position="200"/>
    </location>
</feature>
<comment type="caution">
    <text evidence="2">The sequence shown here is derived from an EMBL/GenBank/DDBJ whole genome shotgun (WGS) entry which is preliminary data.</text>
</comment>
<feature type="compositionally biased region" description="Polar residues" evidence="1">
    <location>
        <begin position="113"/>
        <end position="128"/>
    </location>
</feature>
<feature type="region of interest" description="Disordered" evidence="1">
    <location>
        <begin position="76"/>
        <end position="159"/>
    </location>
</feature>
<evidence type="ECO:0000313" key="2">
    <source>
        <dbReference type="EMBL" id="KAJ4464534.1"/>
    </source>
</evidence>
<reference evidence="2" key="1">
    <citation type="submission" date="2022-08" db="EMBL/GenBank/DDBJ databases">
        <authorList>
            <consortium name="DOE Joint Genome Institute"/>
            <person name="Min B."/>
            <person name="Riley R."/>
            <person name="Sierra-Patev S."/>
            <person name="Naranjo-Ortiz M."/>
            <person name="Looney B."/>
            <person name="Konkel Z."/>
            <person name="Slot J.C."/>
            <person name="Sakamoto Y."/>
            <person name="Steenwyk J.L."/>
            <person name="Rokas A."/>
            <person name="Carro J."/>
            <person name="Camarero S."/>
            <person name="Ferreira P."/>
            <person name="Molpeceres G."/>
            <person name="Ruiz-Duenas F.J."/>
            <person name="Serrano A."/>
            <person name="Henrissat B."/>
            <person name="Drula E."/>
            <person name="Hughes K.W."/>
            <person name="Mata J.L."/>
            <person name="Ishikawa N.K."/>
            <person name="Vargas-Isla R."/>
            <person name="Ushijima S."/>
            <person name="Smith C.A."/>
            <person name="Ahrendt S."/>
            <person name="Andreopoulos W."/>
            <person name="He G."/>
            <person name="Labutti K."/>
            <person name="Lipzen A."/>
            <person name="Ng V."/>
            <person name="Sandor L."/>
            <person name="Barry K."/>
            <person name="Martinez A.T."/>
            <person name="Xiao Y."/>
            <person name="Gibbons J.G."/>
            <person name="Terashima K."/>
            <person name="Hibbett D.S."/>
            <person name="Grigoriev I.V."/>
        </authorList>
    </citation>
    <scope>NUCLEOTIDE SEQUENCE</scope>
    <source>
        <strain evidence="2">Sp2 HRB7682 ss15</strain>
    </source>
</reference>
<protein>
    <recommendedName>
        <fullName evidence="4">Transposase domain-containing protein</fullName>
    </recommendedName>
</protein>
<feature type="non-terminal residue" evidence="2">
    <location>
        <position position="1"/>
    </location>
</feature>
<dbReference type="Proteomes" id="UP001150238">
    <property type="component" value="Unassembled WGS sequence"/>
</dbReference>
<sequence>MTSHQSTSAVKSPVLLFTRTLLKFRLMPRRKICPCYRCQNREVSYETWRKHSLAAASTAASNAPVLIQPFAQWANENGVGPSDVGCEGDDEEEDKTERSFEDMDFDIDEDISEYSNGPQNTPAFNTSMNERERENVNKEPNDSGSDSGSDPELHNPSGHDRLEQIDQARLEFIQEEDTGRTHGHQNHDGEFNQQQQHAQEELDPLSAIDRIRIVQEFIRGIRAAKLDDGSLDEDIVHRLRNPTEGLVDISDPDVRLSLDIYLATASASEEVYNQTRGAIIRRFPDSSILSLHEVKKLIAEISGVVAVKDDMCINSCHAFTGPYEELETCSICNEPRYDPVVFEQNGRKVPRLQACTFLLGPQLQAL</sequence>
<dbReference type="AlphaFoldDB" id="A0A9W8ZRY2"/>